<evidence type="ECO:0000313" key="2">
    <source>
        <dbReference type="EMBL" id="TDT45249.1"/>
    </source>
</evidence>
<dbReference type="RefSeq" id="WP_133687594.1">
    <property type="nucleotide sequence ID" value="NZ_SOAY01000011.1"/>
</dbReference>
<dbReference type="InterPro" id="IPR012349">
    <property type="entry name" value="Split_barrel_FMN-bd"/>
</dbReference>
<dbReference type="SUPFAM" id="SSF50475">
    <property type="entry name" value="FMN-binding split barrel"/>
    <property type="match status" value="1"/>
</dbReference>
<accession>A0A4R7K6D5</accession>
<name>A0A4R7K6D5_9FLAO</name>
<keyword evidence="3" id="KW-1185">Reference proteome</keyword>
<comment type="caution">
    <text evidence="2">The sequence shown here is derived from an EMBL/GenBank/DDBJ whole genome shotgun (WGS) entry which is preliminary data.</text>
</comment>
<dbReference type="Proteomes" id="UP000294749">
    <property type="component" value="Unassembled WGS sequence"/>
</dbReference>
<feature type="domain" description="General stress protein FMN-binding split barrel" evidence="1">
    <location>
        <begin position="12"/>
        <end position="157"/>
    </location>
</feature>
<dbReference type="PANTHER" id="PTHR34818">
    <property type="entry name" value="PROTEIN BLI-3"/>
    <property type="match status" value="1"/>
</dbReference>
<dbReference type="Pfam" id="PF16242">
    <property type="entry name" value="Pyrid_ox_like"/>
    <property type="match status" value="1"/>
</dbReference>
<dbReference type="AlphaFoldDB" id="A0A4R7K6D5"/>
<dbReference type="OrthoDB" id="1432662at2"/>
<gene>
    <name evidence="2" type="ORF">CLV90_2334</name>
</gene>
<protein>
    <submittedName>
        <fullName evidence="2">General stress protein 26</fullName>
    </submittedName>
</protein>
<evidence type="ECO:0000313" key="3">
    <source>
        <dbReference type="Proteomes" id="UP000294749"/>
    </source>
</evidence>
<evidence type="ECO:0000259" key="1">
    <source>
        <dbReference type="Pfam" id="PF16242"/>
    </source>
</evidence>
<dbReference type="PANTHER" id="PTHR34818:SF1">
    <property type="entry name" value="PROTEIN BLI-3"/>
    <property type="match status" value="1"/>
</dbReference>
<dbReference type="InterPro" id="IPR052917">
    <property type="entry name" value="Stress-Dev_Protein"/>
</dbReference>
<organism evidence="2 3">
    <name type="scientific">Maribacter spongiicola</name>
    <dbReference type="NCBI Taxonomy" id="1206753"/>
    <lineage>
        <taxon>Bacteria</taxon>
        <taxon>Pseudomonadati</taxon>
        <taxon>Bacteroidota</taxon>
        <taxon>Flavobacteriia</taxon>
        <taxon>Flavobacteriales</taxon>
        <taxon>Flavobacteriaceae</taxon>
        <taxon>Maribacter</taxon>
    </lineage>
</organism>
<proteinExistence type="predicted"/>
<sequence length="166" mass="18926">MATKHLFNKSAQDKIKELAEAIDFTMLATNLSKRPIHAIPMSTKKVDENGNIWFLSNKHSTHNANIHIDEEIHLFYAKAMSMEFMNVYGTAEILEDRSIISKFYQKSDDNWFNGENDPNITAIKVTPKDAHYWDTKNNMLISLFKMGIGAFTGEKPDLGEEGKLTI</sequence>
<dbReference type="Gene3D" id="2.30.110.10">
    <property type="entry name" value="Electron Transport, Fmn-binding Protein, Chain A"/>
    <property type="match status" value="1"/>
</dbReference>
<reference evidence="2 3" key="1">
    <citation type="submission" date="2019-03" db="EMBL/GenBank/DDBJ databases">
        <title>Genomic Encyclopedia of Archaeal and Bacterial Type Strains, Phase II (KMG-II): from individual species to whole genera.</title>
        <authorList>
            <person name="Goeker M."/>
        </authorList>
    </citation>
    <scope>NUCLEOTIDE SEQUENCE [LARGE SCALE GENOMIC DNA]</scope>
    <source>
        <strain evidence="2 3">DSM 25233</strain>
    </source>
</reference>
<dbReference type="EMBL" id="SOAY01000011">
    <property type="protein sequence ID" value="TDT45249.1"/>
    <property type="molecule type" value="Genomic_DNA"/>
</dbReference>
<dbReference type="InterPro" id="IPR038725">
    <property type="entry name" value="YdaG_split_barrel_FMN-bd"/>
</dbReference>